<sequence>MSLLSGLRKVFHKKRPFEPIDRYRLTSEEREKVTAFFSVTGAVLTIIVIILIAQ</sequence>
<organism evidence="2 3">
    <name type="scientific">Mahella australiensis (strain DSM 15567 / CIP 107919 / 50-1 BON)</name>
    <dbReference type="NCBI Taxonomy" id="697281"/>
    <lineage>
        <taxon>Bacteria</taxon>
        <taxon>Bacillati</taxon>
        <taxon>Bacillota</taxon>
        <taxon>Clostridia</taxon>
        <taxon>Thermoanaerobacterales</taxon>
        <taxon>Thermoanaerobacterales Family IV. Incertae Sedis</taxon>
        <taxon>Mahella</taxon>
    </lineage>
</organism>
<gene>
    <name evidence="2" type="ordered locus">Mahau_0330</name>
</gene>
<dbReference type="AlphaFoldDB" id="F3ZXN9"/>
<keyword evidence="1" id="KW-0472">Membrane</keyword>
<feature type="transmembrane region" description="Helical" evidence="1">
    <location>
        <begin position="33"/>
        <end position="53"/>
    </location>
</feature>
<keyword evidence="1" id="KW-0812">Transmembrane</keyword>
<evidence type="ECO:0000256" key="1">
    <source>
        <dbReference type="SAM" id="Phobius"/>
    </source>
</evidence>
<proteinExistence type="predicted"/>
<evidence type="ECO:0000313" key="3">
    <source>
        <dbReference type="Proteomes" id="UP000008457"/>
    </source>
</evidence>
<keyword evidence="1" id="KW-1133">Transmembrane helix</keyword>
<reference evidence="3" key="1">
    <citation type="submission" date="2010-11" db="EMBL/GenBank/DDBJ databases">
        <title>The complete genome of Mahella australiensis DSM 15567.</title>
        <authorList>
            <consortium name="US DOE Joint Genome Institute (JGI-PGF)"/>
            <person name="Lucas S."/>
            <person name="Copeland A."/>
            <person name="Lapidus A."/>
            <person name="Bruce D."/>
            <person name="Goodwin L."/>
            <person name="Pitluck S."/>
            <person name="Kyrpides N."/>
            <person name="Mavromatis K."/>
            <person name="Pagani I."/>
            <person name="Ivanova N."/>
            <person name="Teshima H."/>
            <person name="Brettin T."/>
            <person name="Detter J.C."/>
            <person name="Han C."/>
            <person name="Tapia R."/>
            <person name="Land M."/>
            <person name="Hauser L."/>
            <person name="Markowitz V."/>
            <person name="Cheng J.-F."/>
            <person name="Hugenholtz P."/>
            <person name="Woyke T."/>
            <person name="Wu D."/>
            <person name="Spring S."/>
            <person name="Pukall R."/>
            <person name="Steenblock K."/>
            <person name="Schneider S."/>
            <person name="Klenk H.-P."/>
            <person name="Eisen J.A."/>
        </authorList>
    </citation>
    <scope>NUCLEOTIDE SEQUENCE [LARGE SCALE GENOMIC DNA]</scope>
    <source>
        <strain evidence="3">DSM 15567 / CIP 107919 / 50-1 BON</strain>
    </source>
</reference>
<name>F3ZXN9_MAHA5</name>
<evidence type="ECO:0000313" key="2">
    <source>
        <dbReference type="EMBL" id="AEE95546.1"/>
    </source>
</evidence>
<protein>
    <submittedName>
        <fullName evidence="2">Uncharacterized protein</fullName>
    </submittedName>
</protein>
<accession>F3ZXN9</accession>
<dbReference type="STRING" id="697281.Mahau_0330"/>
<dbReference type="RefSeq" id="WP_013779979.1">
    <property type="nucleotide sequence ID" value="NC_015520.1"/>
</dbReference>
<dbReference type="KEGG" id="mas:Mahau_0330"/>
<dbReference type="Proteomes" id="UP000008457">
    <property type="component" value="Chromosome"/>
</dbReference>
<reference evidence="2 3" key="2">
    <citation type="journal article" date="2011" name="Stand. Genomic Sci.">
        <title>Complete genome sequence of Mahella australiensis type strain (50-1 BON).</title>
        <authorList>
            <person name="Sikorski J."/>
            <person name="Teshima H."/>
            <person name="Nolan M."/>
            <person name="Lucas S."/>
            <person name="Hammon N."/>
            <person name="Deshpande S."/>
            <person name="Cheng J.F."/>
            <person name="Pitluck S."/>
            <person name="Liolios K."/>
            <person name="Pagani I."/>
            <person name="Ivanova N."/>
            <person name="Huntemann M."/>
            <person name="Mavromatis K."/>
            <person name="Ovchinikova G."/>
            <person name="Pati A."/>
            <person name="Tapia R."/>
            <person name="Han C."/>
            <person name="Goodwin L."/>
            <person name="Chen A."/>
            <person name="Palaniappan K."/>
            <person name="Land M."/>
            <person name="Hauser L."/>
            <person name="Ngatchou-Djao O.D."/>
            <person name="Rohde M."/>
            <person name="Pukall R."/>
            <person name="Spring S."/>
            <person name="Abt B."/>
            <person name="Goker M."/>
            <person name="Detter J.C."/>
            <person name="Woyke T."/>
            <person name="Bristow J."/>
            <person name="Markowitz V."/>
            <person name="Hugenholtz P."/>
            <person name="Eisen J.A."/>
            <person name="Kyrpides N.C."/>
            <person name="Klenk H.P."/>
            <person name="Lapidus A."/>
        </authorList>
    </citation>
    <scope>NUCLEOTIDE SEQUENCE [LARGE SCALE GENOMIC DNA]</scope>
    <source>
        <strain evidence="3">DSM 15567 / CIP 107919 / 50-1 BON</strain>
    </source>
</reference>
<dbReference type="EMBL" id="CP002360">
    <property type="protein sequence ID" value="AEE95546.1"/>
    <property type="molecule type" value="Genomic_DNA"/>
</dbReference>
<keyword evidence="3" id="KW-1185">Reference proteome</keyword>
<dbReference type="HOGENOM" id="CLU_3045075_0_0_9"/>